<sequence>MCSSHPCHLKCIYLELDQAKYHDVQCYTKGFDDYFILEYFTKHDIDDEQSYQIEQDDRLNQDYQIKFDLIELSNKEFHYAEFLIIKHLLEQAFFEYHFLKQDHFEQVFFEYHSLKQDHRLEYIERNFLLHVEDYDIEYGVVDHIFLEDDYIKHIVFQQLDAKDYQHDSEHDRYLESDFFNYYAIHIKQDNLNSNHSKFEFSIHIEDNVEYHFEDH</sequence>
<dbReference type="AlphaFoldDB" id="A0A4V4HZE5"/>
<gene>
    <name evidence="1" type="ORF">D6D28_06634</name>
</gene>
<reference evidence="1 2" key="1">
    <citation type="submission" date="2018-10" db="EMBL/GenBank/DDBJ databases">
        <title>Fifty Aureobasidium pullulans genomes reveal a recombining polyextremotolerant generalist.</title>
        <authorList>
            <person name="Gostincar C."/>
            <person name="Turk M."/>
            <person name="Zajc J."/>
            <person name="Gunde-Cimerman N."/>
        </authorList>
    </citation>
    <scope>NUCLEOTIDE SEQUENCE [LARGE SCALE GENOMIC DNA]</scope>
    <source>
        <strain evidence="1 2">EXF-11900</strain>
    </source>
</reference>
<evidence type="ECO:0000313" key="2">
    <source>
        <dbReference type="Proteomes" id="UP000304951"/>
    </source>
</evidence>
<dbReference type="EMBL" id="QZAF01000315">
    <property type="protein sequence ID" value="THV68523.1"/>
    <property type="molecule type" value="Genomic_DNA"/>
</dbReference>
<accession>A0A4V4HZE5</accession>
<dbReference type="Proteomes" id="UP000304951">
    <property type="component" value="Unassembled WGS sequence"/>
</dbReference>
<comment type="caution">
    <text evidence="1">The sequence shown here is derived from an EMBL/GenBank/DDBJ whole genome shotgun (WGS) entry which is preliminary data.</text>
</comment>
<proteinExistence type="predicted"/>
<name>A0A4V4HZE5_AURPU</name>
<protein>
    <submittedName>
        <fullName evidence="1">Uncharacterized protein</fullName>
    </submittedName>
</protein>
<organism evidence="1 2">
    <name type="scientific">Aureobasidium pullulans</name>
    <name type="common">Black yeast</name>
    <name type="synonym">Pullularia pullulans</name>
    <dbReference type="NCBI Taxonomy" id="5580"/>
    <lineage>
        <taxon>Eukaryota</taxon>
        <taxon>Fungi</taxon>
        <taxon>Dikarya</taxon>
        <taxon>Ascomycota</taxon>
        <taxon>Pezizomycotina</taxon>
        <taxon>Dothideomycetes</taxon>
        <taxon>Dothideomycetidae</taxon>
        <taxon>Dothideales</taxon>
        <taxon>Saccotheciaceae</taxon>
        <taxon>Aureobasidium</taxon>
    </lineage>
</organism>
<evidence type="ECO:0000313" key="1">
    <source>
        <dbReference type="EMBL" id="THV68523.1"/>
    </source>
</evidence>